<dbReference type="GO" id="GO:0004672">
    <property type="term" value="F:protein kinase activity"/>
    <property type="evidence" value="ECO:0007669"/>
    <property type="project" value="InterPro"/>
</dbReference>
<dbReference type="EMBL" id="CATOUU010001179">
    <property type="protein sequence ID" value="CAI9977712.1"/>
    <property type="molecule type" value="Genomic_DNA"/>
</dbReference>
<evidence type="ECO:0000256" key="1">
    <source>
        <dbReference type="ARBA" id="ARBA00022679"/>
    </source>
</evidence>
<evidence type="ECO:0000256" key="6">
    <source>
        <dbReference type="PROSITE-ProRule" id="PRU10141"/>
    </source>
</evidence>
<keyword evidence="4 6" id="KW-0067">ATP-binding</keyword>
<dbReference type="GO" id="GO:0005634">
    <property type="term" value="C:nucleus"/>
    <property type="evidence" value="ECO:0007669"/>
    <property type="project" value="TreeGrafter"/>
</dbReference>
<feature type="transmembrane region" description="Helical" evidence="8">
    <location>
        <begin position="929"/>
        <end position="949"/>
    </location>
</feature>
<dbReference type="InterPro" id="IPR050339">
    <property type="entry name" value="CC_SR_Kinase"/>
</dbReference>
<keyword evidence="1" id="KW-0808">Transferase</keyword>
<dbReference type="Pfam" id="PF00069">
    <property type="entry name" value="Pkinase"/>
    <property type="match status" value="1"/>
</dbReference>
<feature type="binding site" evidence="6">
    <location>
        <position position="102"/>
    </location>
    <ligand>
        <name>ATP</name>
        <dbReference type="ChEBI" id="CHEBI:30616"/>
    </ligand>
</feature>
<feature type="region of interest" description="Disordered" evidence="7">
    <location>
        <begin position="818"/>
        <end position="838"/>
    </location>
</feature>
<comment type="caution">
    <text evidence="10">The sequence shown here is derived from an EMBL/GenBank/DDBJ whole genome shotgun (WGS) entry which is preliminary data.</text>
</comment>
<dbReference type="GO" id="GO:0005737">
    <property type="term" value="C:cytoplasm"/>
    <property type="evidence" value="ECO:0007669"/>
    <property type="project" value="TreeGrafter"/>
</dbReference>
<evidence type="ECO:0000313" key="10">
    <source>
        <dbReference type="EMBL" id="CAI9977712.1"/>
    </source>
</evidence>
<dbReference type="Gene3D" id="3.30.200.20">
    <property type="entry name" value="Phosphorylase Kinase, domain 1"/>
    <property type="match status" value="1"/>
</dbReference>
<feature type="region of interest" description="Disordered" evidence="7">
    <location>
        <begin position="657"/>
        <end position="676"/>
    </location>
</feature>
<reference evidence="11 12" key="2">
    <citation type="submission" date="2024-07" db="EMBL/GenBank/DDBJ databases">
        <authorList>
            <person name="Akdeniz Z."/>
        </authorList>
    </citation>
    <scope>NUCLEOTIDE SEQUENCE [LARGE SCALE GENOMIC DNA]</scope>
</reference>
<dbReference type="GO" id="GO:0005524">
    <property type="term" value="F:ATP binding"/>
    <property type="evidence" value="ECO:0007669"/>
    <property type="project" value="UniProtKB-UniRule"/>
</dbReference>
<organism evidence="10">
    <name type="scientific">Hexamita inflata</name>
    <dbReference type="NCBI Taxonomy" id="28002"/>
    <lineage>
        <taxon>Eukaryota</taxon>
        <taxon>Metamonada</taxon>
        <taxon>Diplomonadida</taxon>
        <taxon>Hexamitidae</taxon>
        <taxon>Hexamitinae</taxon>
        <taxon>Hexamita</taxon>
    </lineage>
</organism>
<keyword evidence="8" id="KW-0812">Transmembrane</keyword>
<evidence type="ECO:0000256" key="2">
    <source>
        <dbReference type="ARBA" id="ARBA00022741"/>
    </source>
</evidence>
<dbReference type="SUPFAM" id="SSF56112">
    <property type="entry name" value="Protein kinase-like (PK-like)"/>
    <property type="match status" value="1"/>
</dbReference>
<protein>
    <submittedName>
        <fullName evidence="11">Kinase</fullName>
    </submittedName>
    <submittedName>
        <fullName evidence="10">WEE</fullName>
    </submittedName>
</protein>
<keyword evidence="2 6" id="KW-0547">Nucleotide-binding</keyword>
<dbReference type="PROSITE" id="PS00107">
    <property type="entry name" value="PROTEIN_KINASE_ATP"/>
    <property type="match status" value="1"/>
</dbReference>
<feature type="domain" description="Protein kinase" evidence="9">
    <location>
        <begin position="72"/>
        <end position="476"/>
    </location>
</feature>
<evidence type="ECO:0000256" key="5">
    <source>
        <dbReference type="ARBA" id="ARBA00037982"/>
    </source>
</evidence>
<dbReference type="AlphaFoldDB" id="A0AA86V627"/>
<feature type="transmembrane region" description="Helical" evidence="8">
    <location>
        <begin position="898"/>
        <end position="917"/>
    </location>
</feature>
<evidence type="ECO:0000259" key="9">
    <source>
        <dbReference type="PROSITE" id="PS50011"/>
    </source>
</evidence>
<dbReference type="InterPro" id="IPR000719">
    <property type="entry name" value="Prot_kinase_dom"/>
</dbReference>
<dbReference type="SMART" id="SM00220">
    <property type="entry name" value="S_TKc"/>
    <property type="match status" value="1"/>
</dbReference>
<reference evidence="10" key="1">
    <citation type="submission" date="2023-06" db="EMBL/GenBank/DDBJ databases">
        <authorList>
            <person name="Kurt Z."/>
        </authorList>
    </citation>
    <scope>NUCLEOTIDE SEQUENCE</scope>
</reference>
<dbReference type="Proteomes" id="UP001642409">
    <property type="component" value="Unassembled WGS sequence"/>
</dbReference>
<feature type="transmembrane region" description="Helical" evidence="8">
    <location>
        <begin position="982"/>
        <end position="1002"/>
    </location>
</feature>
<evidence type="ECO:0000256" key="3">
    <source>
        <dbReference type="ARBA" id="ARBA00022777"/>
    </source>
</evidence>
<gene>
    <name evidence="11" type="ORF">HINF_LOCUS32095</name>
    <name evidence="10" type="ORF">HINF_LOCUS65357</name>
</gene>
<dbReference type="PROSITE" id="PS50011">
    <property type="entry name" value="PROTEIN_KINASE_DOM"/>
    <property type="match status" value="1"/>
</dbReference>
<evidence type="ECO:0000256" key="8">
    <source>
        <dbReference type="SAM" id="Phobius"/>
    </source>
</evidence>
<dbReference type="InterPro" id="IPR008271">
    <property type="entry name" value="Ser/Thr_kinase_AS"/>
</dbReference>
<evidence type="ECO:0000313" key="12">
    <source>
        <dbReference type="Proteomes" id="UP001642409"/>
    </source>
</evidence>
<keyword evidence="3 11" id="KW-0418">Kinase</keyword>
<feature type="transmembrane region" description="Helical" evidence="8">
    <location>
        <begin position="1009"/>
        <end position="1026"/>
    </location>
</feature>
<dbReference type="InterPro" id="IPR017441">
    <property type="entry name" value="Protein_kinase_ATP_BS"/>
</dbReference>
<keyword evidence="8" id="KW-0472">Membrane</keyword>
<proteinExistence type="inferred from homology"/>
<evidence type="ECO:0000256" key="7">
    <source>
        <dbReference type="SAM" id="MobiDB-lite"/>
    </source>
</evidence>
<evidence type="ECO:0000313" key="11">
    <source>
        <dbReference type="EMBL" id="CAL6029027.1"/>
    </source>
</evidence>
<dbReference type="PANTHER" id="PTHR11042">
    <property type="entry name" value="EUKARYOTIC TRANSLATION INITIATION FACTOR 2-ALPHA KINASE EIF2-ALPHA KINASE -RELATED"/>
    <property type="match status" value="1"/>
</dbReference>
<keyword evidence="12" id="KW-1185">Reference proteome</keyword>
<comment type="similarity">
    <text evidence="5">Belongs to the protein kinase superfamily. Ser/Thr protein kinase family. GCN2 subfamily.</text>
</comment>
<accession>A0AA86V627</accession>
<dbReference type="CDD" id="cd00180">
    <property type="entry name" value="PKc"/>
    <property type="match status" value="1"/>
</dbReference>
<dbReference type="Gene3D" id="1.10.510.10">
    <property type="entry name" value="Transferase(Phosphotransferase) domain 1"/>
    <property type="match status" value="2"/>
</dbReference>
<dbReference type="InterPro" id="IPR011009">
    <property type="entry name" value="Kinase-like_dom_sf"/>
</dbReference>
<dbReference type="PROSITE" id="PS00108">
    <property type="entry name" value="PROTEIN_KINASE_ST"/>
    <property type="match status" value="1"/>
</dbReference>
<keyword evidence="8" id="KW-1133">Transmembrane helix</keyword>
<sequence length="1028" mass="118382">MLNSQTQQFKINDNKFKIKQTNMIVNMMKSLPPATPIAKMTQKSGETGSTLYISNRKQININKKFSVLNEQFDVVGVLGSGAYGTTYEVIDKLRGYKHFALKRTTSHTAQSLMEANTLLELDSPCIIALYGCWQEGKTLFVQTSLGSMNLKEILDNYQRIPEDLFWVIAADISNAIEECHKKKIVHLDIKASNILLTELAYFSQKSRSNISIEENKAVENQTPDMIQYGMAQSGFGLRSEPQVIPQIASRLSMNFDTQHLFSDDEFEIPNSPVVKKSVGFMQLDESPAFTLQTQLSPGLHIQIPQSCSLQKIQTAKYVEPLDKLRVKRLEDLKSTTIFQLIDFGLSQHEIHGKFLGEQTCGDSAYVCQKFMQTGKPDYSSDLFSFGVFLLEILSGIELPLNGLLFEQLRSENWLQFMDEDVFGKNFANYVQHGEELIEPEFVASRTAWEAIIDLIHADPQKRLPMQQWRSKYSEQLNQFDRQDAYNQVNKMQSELFKITDSELENRCVVVSKQMRKQLHQKKQQFHKKVTQQLMKSQGGQREQLQKELPDVMSFILKGAKYISKKKRTDFVKQSLRSTVTVIGQNMAQSQPLPSAGFEKNRLEFNNNFDDQSPLYQNNRLNYDFENDFLLGDALEEQFFPSEGQEVKSFVHNSKTVSEKSSFEANANDKQSQEDVEAPLSQLSVQQQSIEHLKPEINEVDRAQYFMKIIPSQSEITLAHKSDSNFMKNQLTFQRAMDENTDVKPNLVLSETRISSNKLEPETNTSTYDLSSDTSVEATKQTAQQHQQSTISQIFYALETITGIASMIYINPFHYYQTPSKPRKSDQPQTEEQQNEKSFTKHLVQSRFIPESGSYQKLKLSELQAQGFQTPKFDQIVECMEQKRQNITCCNKLHYNRPYIFGMFSLVFVPIMYILKFMRIMHLPDQYNTIFNFSKYVFCVVFALFTFGLYQLNQYNVIQIGDPVYVQIRNTELYIDPVKFQRGVVGFILPIGFYFTHWVLFFAKEGDVGIIFFCFLCAEFALLYLLGLM</sequence>
<evidence type="ECO:0000256" key="4">
    <source>
        <dbReference type="ARBA" id="ARBA00022840"/>
    </source>
</evidence>
<name>A0AA86V627_9EUKA</name>
<dbReference type="EMBL" id="CAXDID020000108">
    <property type="protein sequence ID" value="CAL6029027.1"/>
    <property type="molecule type" value="Genomic_DNA"/>
</dbReference>